<dbReference type="InterPro" id="IPR000412">
    <property type="entry name" value="ABC_2_transport"/>
</dbReference>
<evidence type="ECO:0000256" key="2">
    <source>
        <dbReference type="ARBA" id="ARBA00022692"/>
    </source>
</evidence>
<feature type="domain" description="ABC transmembrane type-2" evidence="8">
    <location>
        <begin position="43"/>
        <end position="279"/>
    </location>
</feature>
<dbReference type="InterPro" id="IPR013525">
    <property type="entry name" value="ABC2_TM"/>
</dbReference>
<gene>
    <name evidence="9" type="ORF">FOE67_21905</name>
</gene>
<keyword evidence="6" id="KW-1003">Cell membrane</keyword>
<evidence type="ECO:0000256" key="3">
    <source>
        <dbReference type="ARBA" id="ARBA00022989"/>
    </source>
</evidence>
<feature type="transmembrane region" description="Helical" evidence="6">
    <location>
        <begin position="257"/>
        <end position="276"/>
    </location>
</feature>
<comment type="similarity">
    <text evidence="6">Belongs to the ABC-2 integral membrane protein family.</text>
</comment>
<feature type="region of interest" description="Disordered" evidence="7">
    <location>
        <begin position="1"/>
        <end position="22"/>
    </location>
</feature>
<accession>A0A7W3T6Y7</accession>
<dbReference type="PROSITE" id="PS51012">
    <property type="entry name" value="ABC_TM2"/>
    <property type="match status" value="1"/>
</dbReference>
<dbReference type="PANTHER" id="PTHR43229">
    <property type="entry name" value="NODULATION PROTEIN J"/>
    <property type="match status" value="1"/>
</dbReference>
<dbReference type="GO" id="GO:0046677">
    <property type="term" value="P:response to antibiotic"/>
    <property type="evidence" value="ECO:0007669"/>
    <property type="project" value="UniProtKB-KW"/>
</dbReference>
<sequence length="283" mass="30812">MSAPPSDRRTEGEEGAGPPVPSTVDIGMRRAVLETRQIFRQREAFVFTFAFPLVVMGMFGLIFTDDIPGTDVPFRQYFIAGMIATGLMAATFVNLGIAIAIERDDGTLKHLRGTPMRVGAYFIGKIVMVAVVTAIQVAVLLIFAVLVLGLPLPTGMDRWLTFAWVMVLGVVVFTLLGVVISAVPRSSRSAAPVVILPFMVLQFISGVFFVFTDMPGVMQQLGALFPLKWVGQGLRSVFLPDSLQAIEPAGSWEHGTIALVLLAWLVVCLVLAPATFRWQRSRS</sequence>
<proteinExistence type="inferred from homology"/>
<dbReference type="EMBL" id="VKHS01000747">
    <property type="protein sequence ID" value="MBB0232077.1"/>
    <property type="molecule type" value="Genomic_DNA"/>
</dbReference>
<keyword evidence="2 6" id="KW-0812">Transmembrane</keyword>
<dbReference type="Proteomes" id="UP000530234">
    <property type="component" value="Unassembled WGS sequence"/>
</dbReference>
<keyword evidence="10" id="KW-1185">Reference proteome</keyword>
<dbReference type="GO" id="GO:0043190">
    <property type="term" value="C:ATP-binding cassette (ABC) transporter complex"/>
    <property type="evidence" value="ECO:0007669"/>
    <property type="project" value="InterPro"/>
</dbReference>
<evidence type="ECO:0000256" key="4">
    <source>
        <dbReference type="ARBA" id="ARBA00023136"/>
    </source>
</evidence>
<keyword evidence="4 6" id="KW-0472">Membrane</keyword>
<feature type="transmembrane region" description="Helical" evidence="6">
    <location>
        <begin position="162"/>
        <end position="183"/>
    </location>
</feature>
<evidence type="ECO:0000256" key="6">
    <source>
        <dbReference type="RuleBase" id="RU361157"/>
    </source>
</evidence>
<dbReference type="PANTHER" id="PTHR43229:SF2">
    <property type="entry name" value="NODULATION PROTEIN J"/>
    <property type="match status" value="1"/>
</dbReference>
<evidence type="ECO:0000256" key="1">
    <source>
        <dbReference type="ARBA" id="ARBA00004141"/>
    </source>
</evidence>
<keyword evidence="3 6" id="KW-1133">Transmembrane helix</keyword>
<dbReference type="Pfam" id="PF01061">
    <property type="entry name" value="ABC2_membrane"/>
    <property type="match status" value="1"/>
</dbReference>
<dbReference type="AlphaFoldDB" id="A0A7W3T6Y7"/>
<evidence type="ECO:0000259" key="8">
    <source>
        <dbReference type="PROSITE" id="PS51012"/>
    </source>
</evidence>
<protein>
    <recommendedName>
        <fullName evidence="6">Transport permease protein</fullName>
    </recommendedName>
</protein>
<feature type="transmembrane region" description="Helical" evidence="6">
    <location>
        <begin position="44"/>
        <end position="64"/>
    </location>
</feature>
<keyword evidence="5" id="KW-0046">Antibiotic resistance</keyword>
<feature type="transmembrane region" description="Helical" evidence="6">
    <location>
        <begin position="76"/>
        <end position="101"/>
    </location>
</feature>
<dbReference type="PIRSF" id="PIRSF006648">
    <property type="entry name" value="DrrB"/>
    <property type="match status" value="1"/>
</dbReference>
<dbReference type="RefSeq" id="WP_182666628.1">
    <property type="nucleotide sequence ID" value="NZ_VKHS01000747.1"/>
</dbReference>
<dbReference type="PRINTS" id="PR00164">
    <property type="entry name" value="ABC2TRNSPORT"/>
</dbReference>
<dbReference type="GO" id="GO:0140359">
    <property type="term" value="F:ABC-type transporter activity"/>
    <property type="evidence" value="ECO:0007669"/>
    <property type="project" value="InterPro"/>
</dbReference>
<comment type="subcellular location">
    <subcellularLocation>
        <location evidence="6">Cell membrane</location>
        <topology evidence="6">Multi-pass membrane protein</topology>
    </subcellularLocation>
    <subcellularLocation>
        <location evidence="1">Membrane</location>
        <topology evidence="1">Multi-pass membrane protein</topology>
    </subcellularLocation>
</comment>
<dbReference type="InterPro" id="IPR047817">
    <property type="entry name" value="ABC2_TM_bact-type"/>
</dbReference>
<feature type="transmembrane region" description="Helical" evidence="6">
    <location>
        <begin position="122"/>
        <end position="150"/>
    </location>
</feature>
<evidence type="ECO:0000256" key="5">
    <source>
        <dbReference type="ARBA" id="ARBA00023251"/>
    </source>
</evidence>
<comment type="caution">
    <text evidence="9">The sequence shown here is derived from an EMBL/GenBank/DDBJ whole genome shotgun (WGS) entry which is preliminary data.</text>
</comment>
<dbReference type="InterPro" id="IPR051784">
    <property type="entry name" value="Nod_factor_ABC_transporter"/>
</dbReference>
<feature type="transmembrane region" description="Helical" evidence="6">
    <location>
        <begin position="190"/>
        <end position="211"/>
    </location>
</feature>
<evidence type="ECO:0000313" key="10">
    <source>
        <dbReference type="Proteomes" id="UP000530234"/>
    </source>
</evidence>
<keyword evidence="6" id="KW-0813">Transport</keyword>
<evidence type="ECO:0000256" key="7">
    <source>
        <dbReference type="SAM" id="MobiDB-lite"/>
    </source>
</evidence>
<name>A0A7W3T6Y7_9ACTN</name>
<feature type="compositionally biased region" description="Basic and acidic residues" evidence="7">
    <location>
        <begin position="1"/>
        <end position="12"/>
    </location>
</feature>
<reference evidence="10" key="1">
    <citation type="submission" date="2019-10" db="EMBL/GenBank/DDBJ databases">
        <title>Streptomyces sp. nov., a novel actinobacterium isolated from alkaline environment.</title>
        <authorList>
            <person name="Golinska P."/>
        </authorList>
    </citation>
    <scope>NUCLEOTIDE SEQUENCE [LARGE SCALE GENOMIC DNA]</scope>
    <source>
        <strain evidence="10">DSM 42108</strain>
    </source>
</reference>
<evidence type="ECO:0000313" key="9">
    <source>
        <dbReference type="EMBL" id="MBB0232077.1"/>
    </source>
</evidence>
<organism evidence="9 10">
    <name type="scientific">Streptomyces calidiresistens</name>
    <dbReference type="NCBI Taxonomy" id="1485586"/>
    <lineage>
        <taxon>Bacteria</taxon>
        <taxon>Bacillati</taxon>
        <taxon>Actinomycetota</taxon>
        <taxon>Actinomycetes</taxon>
        <taxon>Kitasatosporales</taxon>
        <taxon>Streptomycetaceae</taxon>
        <taxon>Streptomyces</taxon>
    </lineage>
</organism>